<keyword evidence="2" id="KW-1185">Reference proteome</keyword>
<dbReference type="AlphaFoldDB" id="A0A6N7Y144"/>
<sequence length="295" mass="32552">MKKSIQNSGILQDNQQPFLALEENSNIVKYNSFGILTEKQNLWTPEAQKSIFLTAVQVSAPLPVSIILSDNDNDFLTIRITEPLSSMSQRFPSPYKLGTNNSIMVSTSDENMECNTFGAANATQAAFNGRSDFSNINNAIGLHNGSLAILNSALLNQSSGRIILGYTMLPSEYEFLEIKQVIIKYYCRLSLTLAVGVSSMILYWRPNSQGNWIQLQRIDLSLIGTVNYLTTPIEYDITDTVLGSSNPWEVINGLQTSFVGIHTGLGLGNVVQLDAIEIEICMTGKNQITLFGYES</sequence>
<comment type="caution">
    <text evidence="1">The sequence shown here is derived from an EMBL/GenBank/DDBJ whole genome shotgun (WGS) entry which is preliminary data.</text>
</comment>
<protein>
    <submittedName>
        <fullName evidence="1">Uncharacterized protein</fullName>
    </submittedName>
</protein>
<accession>A0A6N7Y144</accession>
<evidence type="ECO:0000313" key="1">
    <source>
        <dbReference type="EMBL" id="MSU01720.1"/>
    </source>
</evidence>
<dbReference type="EMBL" id="VUNQ01000018">
    <property type="protein sequence ID" value="MSU01720.1"/>
    <property type="molecule type" value="Genomic_DNA"/>
</dbReference>
<reference evidence="1 2" key="1">
    <citation type="submission" date="2019-09" db="EMBL/GenBank/DDBJ databases">
        <title>In-depth cultivation of the pig gut microbiome towards novel bacterial diversity and tailored functional studies.</title>
        <authorList>
            <person name="Wylensek D."/>
            <person name="Hitch T.C.A."/>
            <person name="Clavel T."/>
        </authorList>
    </citation>
    <scope>NUCLEOTIDE SEQUENCE [LARGE SCALE GENOMIC DNA]</scope>
    <source>
        <strain evidence="1 2">WCA3-693-APC-4?</strain>
    </source>
</reference>
<name>A0A6N7Y144_9FIRM</name>
<organism evidence="1 2">
    <name type="scientific">Tissierella pigra</name>
    <dbReference type="NCBI Taxonomy" id="2607614"/>
    <lineage>
        <taxon>Bacteria</taxon>
        <taxon>Bacillati</taxon>
        <taxon>Bacillota</taxon>
        <taxon>Tissierellia</taxon>
        <taxon>Tissierellales</taxon>
        <taxon>Tissierellaceae</taxon>
        <taxon>Tissierella</taxon>
    </lineage>
</organism>
<evidence type="ECO:0000313" key="2">
    <source>
        <dbReference type="Proteomes" id="UP000469523"/>
    </source>
</evidence>
<proteinExistence type="predicted"/>
<dbReference type="Proteomes" id="UP000469523">
    <property type="component" value="Unassembled WGS sequence"/>
</dbReference>
<gene>
    <name evidence="1" type="ORF">FYJ83_09605</name>
</gene>